<protein>
    <recommendedName>
        <fullName evidence="17">Probable peptidoglycan glycosyltransferase FtsW</fullName>
        <ecNumber evidence="19">2.4.99.28</ecNumber>
    </recommendedName>
    <alternativeName>
        <fullName evidence="18">Cell division protein FtsW</fullName>
    </alternativeName>
    <alternativeName>
        <fullName evidence="15">Cell wall polymerase</fullName>
    </alternativeName>
    <alternativeName>
        <fullName evidence="14">Peptidoglycan polymerase</fullName>
    </alternativeName>
</protein>
<keyword evidence="8" id="KW-0133">Cell shape</keyword>
<dbReference type="PANTHER" id="PTHR30474">
    <property type="entry name" value="CELL CYCLE PROTEIN"/>
    <property type="match status" value="1"/>
</dbReference>
<evidence type="ECO:0000256" key="6">
    <source>
        <dbReference type="ARBA" id="ARBA00022679"/>
    </source>
</evidence>
<dbReference type="EC" id="2.4.99.28" evidence="19"/>
<dbReference type="NCBIfam" id="TIGR02614">
    <property type="entry name" value="ftsW"/>
    <property type="match status" value="1"/>
</dbReference>
<evidence type="ECO:0000256" key="4">
    <source>
        <dbReference type="ARBA" id="ARBA00022618"/>
    </source>
</evidence>
<dbReference type="GO" id="GO:0032153">
    <property type="term" value="C:cell division site"/>
    <property type="evidence" value="ECO:0007669"/>
    <property type="project" value="TreeGrafter"/>
</dbReference>
<dbReference type="GO" id="GO:0015648">
    <property type="term" value="F:lipid-linked peptidoglycan transporter activity"/>
    <property type="evidence" value="ECO:0007669"/>
    <property type="project" value="TreeGrafter"/>
</dbReference>
<feature type="transmembrane region" description="Helical" evidence="22">
    <location>
        <begin position="141"/>
        <end position="158"/>
    </location>
</feature>
<keyword evidence="13" id="KW-0961">Cell wall biogenesis/degradation</keyword>
<keyword evidence="3" id="KW-1003">Cell membrane</keyword>
<comment type="pathway">
    <text evidence="2">Cell wall biogenesis; peptidoglycan biosynthesis.</text>
</comment>
<dbReference type="GO" id="GO:0005886">
    <property type="term" value="C:plasma membrane"/>
    <property type="evidence" value="ECO:0007669"/>
    <property type="project" value="UniProtKB-SubCell"/>
</dbReference>
<dbReference type="GO" id="GO:0008955">
    <property type="term" value="F:peptidoglycan glycosyltransferase activity"/>
    <property type="evidence" value="ECO:0007669"/>
    <property type="project" value="UniProtKB-EC"/>
</dbReference>
<keyword evidence="7 22" id="KW-0812">Transmembrane</keyword>
<accession>A0A1L8CSE1</accession>
<keyword evidence="12" id="KW-0131">Cell cycle</keyword>
<comment type="caution">
    <text evidence="23">The sequence shown here is derived from an EMBL/GenBank/DDBJ whole genome shotgun (WGS) entry which is preliminary data.</text>
</comment>
<dbReference type="InterPro" id="IPR013437">
    <property type="entry name" value="FtsW"/>
</dbReference>
<comment type="catalytic activity">
    <reaction evidence="20">
        <text>[GlcNAc-(1-&gt;4)-Mur2Ac(oyl-L-Ala-gamma-D-Glu-L-Lys-D-Ala-D-Ala)](n)-di-trans,octa-cis-undecaprenyl diphosphate + beta-D-GlcNAc-(1-&gt;4)-Mur2Ac(oyl-L-Ala-gamma-D-Glu-L-Lys-D-Ala-D-Ala)-di-trans,octa-cis-undecaprenyl diphosphate = [GlcNAc-(1-&gt;4)-Mur2Ac(oyl-L-Ala-gamma-D-Glu-L-Lys-D-Ala-D-Ala)](n+1)-di-trans,octa-cis-undecaprenyl diphosphate + di-trans,octa-cis-undecaprenyl diphosphate + H(+)</text>
        <dbReference type="Rhea" id="RHEA:23708"/>
        <dbReference type="Rhea" id="RHEA-COMP:9602"/>
        <dbReference type="Rhea" id="RHEA-COMP:9603"/>
        <dbReference type="ChEBI" id="CHEBI:15378"/>
        <dbReference type="ChEBI" id="CHEBI:58405"/>
        <dbReference type="ChEBI" id="CHEBI:60033"/>
        <dbReference type="ChEBI" id="CHEBI:78435"/>
        <dbReference type="EC" id="2.4.99.28"/>
    </reaction>
</comment>
<keyword evidence="11 22" id="KW-0472">Membrane</keyword>
<evidence type="ECO:0000256" key="11">
    <source>
        <dbReference type="ARBA" id="ARBA00023136"/>
    </source>
</evidence>
<gene>
    <name evidence="23" type="ORF">cpu_02840</name>
</gene>
<keyword evidence="24" id="KW-1185">Reference proteome</keyword>
<dbReference type="PANTHER" id="PTHR30474:SF2">
    <property type="entry name" value="PEPTIDOGLYCAN GLYCOSYLTRANSFERASE FTSW-RELATED"/>
    <property type="match status" value="1"/>
</dbReference>
<feature type="transmembrane region" description="Helical" evidence="22">
    <location>
        <begin position="307"/>
        <end position="332"/>
    </location>
</feature>
<evidence type="ECO:0000256" key="16">
    <source>
        <dbReference type="ARBA" id="ARBA00038053"/>
    </source>
</evidence>
<feature type="transmembrane region" description="Helical" evidence="22">
    <location>
        <begin position="50"/>
        <end position="68"/>
    </location>
</feature>
<evidence type="ECO:0000256" key="1">
    <source>
        <dbReference type="ARBA" id="ARBA00004651"/>
    </source>
</evidence>
<dbReference type="AlphaFoldDB" id="A0A1L8CSE1"/>
<comment type="subcellular location">
    <subcellularLocation>
        <location evidence="1">Cell membrane</location>
        <topology evidence="1">Multi-pass membrane protein</topology>
    </subcellularLocation>
</comment>
<feature type="transmembrane region" description="Helical" evidence="22">
    <location>
        <begin position="344"/>
        <end position="365"/>
    </location>
</feature>
<evidence type="ECO:0000256" key="10">
    <source>
        <dbReference type="ARBA" id="ARBA00022989"/>
    </source>
</evidence>
<evidence type="ECO:0000256" key="19">
    <source>
        <dbReference type="ARBA" id="ARBA00044770"/>
    </source>
</evidence>
<evidence type="ECO:0000256" key="21">
    <source>
        <dbReference type="ARBA" id="ARBA00049966"/>
    </source>
</evidence>
<evidence type="ECO:0000256" key="9">
    <source>
        <dbReference type="ARBA" id="ARBA00022984"/>
    </source>
</evidence>
<keyword evidence="10 22" id="KW-1133">Transmembrane helix</keyword>
<feature type="transmembrane region" description="Helical" evidence="22">
    <location>
        <begin position="239"/>
        <end position="257"/>
    </location>
</feature>
<comment type="similarity">
    <text evidence="16">Belongs to the SEDS family. FtsW subfamily.</text>
</comment>
<evidence type="ECO:0000256" key="22">
    <source>
        <dbReference type="SAM" id="Phobius"/>
    </source>
</evidence>
<dbReference type="InterPro" id="IPR001182">
    <property type="entry name" value="FtsW/RodA"/>
</dbReference>
<evidence type="ECO:0000256" key="13">
    <source>
        <dbReference type="ARBA" id="ARBA00023316"/>
    </source>
</evidence>
<dbReference type="RefSeq" id="WP_075858227.1">
    <property type="nucleotide sequence ID" value="NZ_BDJK01000006.1"/>
</dbReference>
<organism evidence="23 24">
    <name type="scientific">Carboxydothermus pertinax</name>
    <dbReference type="NCBI Taxonomy" id="870242"/>
    <lineage>
        <taxon>Bacteria</taxon>
        <taxon>Bacillati</taxon>
        <taxon>Bacillota</taxon>
        <taxon>Clostridia</taxon>
        <taxon>Thermoanaerobacterales</taxon>
        <taxon>Thermoanaerobacteraceae</taxon>
        <taxon>Carboxydothermus</taxon>
    </lineage>
</organism>
<sequence length="375" mass="41705">MKPAKGTPDLIFLLLIFTLVLFGLVMIFSASQYTSYVQYHTVWYYFKKQFLWSILGTVTLFLALNVDYRELRRYSGILIFIAIILCLLVVFVGVEVKGAQRQLRFGSVNLSPSEVLKFAIIIFLAKHFQKNYQYITDFKKGFLPVVGIMAMADGLVLLQKDLGTILAISGTIFALLLIAGAKPSHLTGLGILGVFGVLGAIFLEEYRRKRFIGFWYLLLGDEKKLKGYEAVIYQVKQSLYAIGSGGLFGVGLGRSHQKMFYLPEQHTDFIFAIIGEELGLIGTLLVIGLFLAILYRGLKLAHRAPDIFGFFLVAGYTCMMVIPAFINIAVATGVFPVTGIPLPFISYSGSSLVINMTAAGIILNVSRHQRRRSGF</sequence>
<name>A0A1L8CSE1_9THEO</name>
<dbReference type="OrthoDB" id="9812661at2"/>
<proteinExistence type="inferred from homology"/>
<dbReference type="GO" id="GO:0009252">
    <property type="term" value="P:peptidoglycan biosynthetic process"/>
    <property type="evidence" value="ECO:0007669"/>
    <property type="project" value="UniProtKB-KW"/>
</dbReference>
<evidence type="ECO:0000256" key="18">
    <source>
        <dbReference type="ARBA" id="ARBA00041418"/>
    </source>
</evidence>
<evidence type="ECO:0000256" key="2">
    <source>
        <dbReference type="ARBA" id="ARBA00004752"/>
    </source>
</evidence>
<dbReference type="GO" id="GO:0008360">
    <property type="term" value="P:regulation of cell shape"/>
    <property type="evidence" value="ECO:0007669"/>
    <property type="project" value="UniProtKB-KW"/>
</dbReference>
<dbReference type="Pfam" id="PF01098">
    <property type="entry name" value="FTSW_RODA_SPOVE"/>
    <property type="match status" value="1"/>
</dbReference>
<feature type="transmembrane region" description="Helical" evidence="22">
    <location>
        <begin position="269"/>
        <end position="295"/>
    </location>
</feature>
<feature type="transmembrane region" description="Helical" evidence="22">
    <location>
        <begin position="165"/>
        <end position="181"/>
    </location>
</feature>
<reference evidence="24" key="1">
    <citation type="submission" date="2016-12" db="EMBL/GenBank/DDBJ databases">
        <title>Draft Genome Sequences od Carboxydothermus pertinax and islandicus, Hydrogenogenic Carboxydotrophic Bacteria.</title>
        <authorList>
            <person name="Fukuyama Y."/>
            <person name="Ohmae K."/>
            <person name="Yoneda Y."/>
            <person name="Yoshida T."/>
            <person name="Sako Y."/>
        </authorList>
    </citation>
    <scope>NUCLEOTIDE SEQUENCE [LARGE SCALE GENOMIC DNA]</scope>
    <source>
        <strain evidence="24">Ug1</strain>
    </source>
</reference>
<evidence type="ECO:0000256" key="15">
    <source>
        <dbReference type="ARBA" id="ARBA00033270"/>
    </source>
</evidence>
<dbReference type="GO" id="GO:0051301">
    <property type="term" value="P:cell division"/>
    <property type="evidence" value="ECO:0007669"/>
    <property type="project" value="UniProtKB-KW"/>
</dbReference>
<keyword evidence="5" id="KW-0328">Glycosyltransferase</keyword>
<evidence type="ECO:0000256" key="14">
    <source>
        <dbReference type="ARBA" id="ARBA00032370"/>
    </source>
</evidence>
<dbReference type="STRING" id="870242.cpu_02840"/>
<feature type="transmembrane region" description="Helical" evidence="22">
    <location>
        <begin position="12"/>
        <end position="30"/>
    </location>
</feature>
<evidence type="ECO:0000313" key="23">
    <source>
        <dbReference type="EMBL" id="GAV21774.1"/>
    </source>
</evidence>
<evidence type="ECO:0000313" key="24">
    <source>
        <dbReference type="Proteomes" id="UP000187485"/>
    </source>
</evidence>
<dbReference type="Proteomes" id="UP000187485">
    <property type="component" value="Unassembled WGS sequence"/>
</dbReference>
<evidence type="ECO:0000256" key="20">
    <source>
        <dbReference type="ARBA" id="ARBA00049902"/>
    </source>
</evidence>
<evidence type="ECO:0000256" key="7">
    <source>
        <dbReference type="ARBA" id="ARBA00022692"/>
    </source>
</evidence>
<evidence type="ECO:0000256" key="3">
    <source>
        <dbReference type="ARBA" id="ARBA00022475"/>
    </source>
</evidence>
<dbReference type="GO" id="GO:0071555">
    <property type="term" value="P:cell wall organization"/>
    <property type="evidence" value="ECO:0007669"/>
    <property type="project" value="UniProtKB-KW"/>
</dbReference>
<comment type="function">
    <text evidence="21">Peptidoglycan polymerase that is essential for cell division.</text>
</comment>
<dbReference type="EMBL" id="BDJK01000006">
    <property type="protein sequence ID" value="GAV21774.1"/>
    <property type="molecule type" value="Genomic_DNA"/>
</dbReference>
<evidence type="ECO:0000256" key="12">
    <source>
        <dbReference type="ARBA" id="ARBA00023306"/>
    </source>
</evidence>
<feature type="transmembrane region" description="Helical" evidence="22">
    <location>
        <begin position="75"/>
        <end position="94"/>
    </location>
</feature>
<keyword evidence="9" id="KW-0573">Peptidoglycan synthesis</keyword>
<evidence type="ECO:0000256" key="5">
    <source>
        <dbReference type="ARBA" id="ARBA00022676"/>
    </source>
</evidence>
<keyword evidence="6" id="KW-0808">Transferase</keyword>
<feature type="transmembrane region" description="Helical" evidence="22">
    <location>
        <begin position="187"/>
        <end position="203"/>
    </location>
</feature>
<keyword evidence="4 23" id="KW-0132">Cell division</keyword>
<evidence type="ECO:0000256" key="17">
    <source>
        <dbReference type="ARBA" id="ARBA00041185"/>
    </source>
</evidence>
<evidence type="ECO:0000256" key="8">
    <source>
        <dbReference type="ARBA" id="ARBA00022960"/>
    </source>
</evidence>